<dbReference type="GO" id="GO:0009306">
    <property type="term" value="P:protein secretion"/>
    <property type="evidence" value="ECO:0007669"/>
    <property type="project" value="InterPro"/>
</dbReference>
<evidence type="ECO:0000256" key="2">
    <source>
        <dbReference type="ARBA" id="ARBA00006156"/>
    </source>
</evidence>
<keyword evidence="4 9" id="KW-1003">Cell membrane</keyword>
<proteinExistence type="inferred from homology"/>
<keyword evidence="6 9" id="KW-1133">Transmembrane helix</keyword>
<dbReference type="PANTHER" id="PTHR34040:SF2">
    <property type="entry name" value="FLAGELLAR BIOSYNTHETIC PROTEIN FLIQ"/>
    <property type="match status" value="1"/>
</dbReference>
<gene>
    <name evidence="9 10" type="primary">fliQ</name>
    <name evidence="10" type="ORF">COW36_21210</name>
</gene>
<evidence type="ECO:0000256" key="1">
    <source>
        <dbReference type="ARBA" id="ARBA00004651"/>
    </source>
</evidence>
<evidence type="ECO:0000256" key="6">
    <source>
        <dbReference type="ARBA" id="ARBA00022989"/>
    </source>
</evidence>
<organism evidence="10 11">
    <name type="scientific">bacterium (Candidatus Blackallbacteria) CG17_big_fil_post_rev_8_21_14_2_50_48_46</name>
    <dbReference type="NCBI Taxonomy" id="2014261"/>
    <lineage>
        <taxon>Bacteria</taxon>
        <taxon>Candidatus Blackallbacteria</taxon>
    </lineage>
</organism>
<comment type="function">
    <text evidence="9">Role in flagellar biosynthesis.</text>
</comment>
<protein>
    <recommendedName>
        <fullName evidence="3 9">Flagellar biosynthetic protein FliQ</fullName>
    </recommendedName>
</protein>
<dbReference type="GO" id="GO:0044780">
    <property type="term" value="P:bacterial-type flagellum assembly"/>
    <property type="evidence" value="ECO:0007669"/>
    <property type="project" value="InterPro"/>
</dbReference>
<evidence type="ECO:0000256" key="3">
    <source>
        <dbReference type="ARBA" id="ARBA00021718"/>
    </source>
</evidence>
<name>A0A2M7FYV5_9BACT</name>
<evidence type="ECO:0000256" key="9">
    <source>
        <dbReference type="RuleBase" id="RU364090"/>
    </source>
</evidence>
<dbReference type="InterPro" id="IPR006305">
    <property type="entry name" value="FliQ"/>
</dbReference>
<keyword evidence="10" id="KW-0282">Flagellum</keyword>
<keyword evidence="8 9" id="KW-0975">Bacterial flagellum</keyword>
<evidence type="ECO:0000313" key="11">
    <source>
        <dbReference type="Proteomes" id="UP000231019"/>
    </source>
</evidence>
<evidence type="ECO:0000256" key="5">
    <source>
        <dbReference type="ARBA" id="ARBA00022692"/>
    </source>
</evidence>
<dbReference type="InterPro" id="IPR002191">
    <property type="entry name" value="Bac_export_3"/>
</dbReference>
<keyword evidence="10" id="KW-0969">Cilium</keyword>
<feature type="transmembrane region" description="Helical" evidence="9">
    <location>
        <begin position="12"/>
        <end position="39"/>
    </location>
</feature>
<accession>A0A2M7FYV5</accession>
<feature type="transmembrane region" description="Helical" evidence="9">
    <location>
        <begin position="51"/>
        <end position="70"/>
    </location>
</feature>
<dbReference type="Pfam" id="PF01313">
    <property type="entry name" value="Bac_export_3"/>
    <property type="match status" value="1"/>
</dbReference>
<dbReference type="PIRSF" id="PIRSF004669">
    <property type="entry name" value="FliQ"/>
    <property type="match status" value="1"/>
</dbReference>
<reference evidence="10 11" key="1">
    <citation type="submission" date="2017-09" db="EMBL/GenBank/DDBJ databases">
        <title>Depth-based differentiation of microbial function through sediment-hosted aquifers and enrichment of novel symbionts in the deep terrestrial subsurface.</title>
        <authorList>
            <person name="Probst A.J."/>
            <person name="Ladd B."/>
            <person name="Jarett J.K."/>
            <person name="Geller-Mcgrath D.E."/>
            <person name="Sieber C.M."/>
            <person name="Emerson J.B."/>
            <person name="Anantharaman K."/>
            <person name="Thomas B.C."/>
            <person name="Malmstrom R."/>
            <person name="Stieglmeier M."/>
            <person name="Klingl A."/>
            <person name="Woyke T."/>
            <person name="Ryan C.M."/>
            <person name="Banfield J.F."/>
        </authorList>
    </citation>
    <scope>NUCLEOTIDE SEQUENCE [LARGE SCALE GENOMIC DNA]</scope>
    <source>
        <strain evidence="10">CG17_big_fil_post_rev_8_21_14_2_50_48_46</strain>
    </source>
</reference>
<dbReference type="AlphaFoldDB" id="A0A2M7FYV5"/>
<evidence type="ECO:0000256" key="4">
    <source>
        <dbReference type="ARBA" id="ARBA00022475"/>
    </source>
</evidence>
<evidence type="ECO:0000313" key="10">
    <source>
        <dbReference type="EMBL" id="PIW14560.1"/>
    </source>
</evidence>
<dbReference type="NCBIfam" id="TIGR01402">
    <property type="entry name" value="fliQ"/>
    <property type="match status" value="1"/>
</dbReference>
<sequence>MSQSLILTLGTQAIMMIVLMSLPLILTAMLVGLTVSILQAVTQIQEQTLSFVPKTICVFSMLILISPWHMSTAKQFLTHLLINLPSYLTR</sequence>
<keyword evidence="5 9" id="KW-0812">Transmembrane</keyword>
<dbReference type="PANTHER" id="PTHR34040">
    <property type="entry name" value="FLAGELLAR BIOSYNTHETIC PROTEIN FLIQ"/>
    <property type="match status" value="1"/>
</dbReference>
<keyword evidence="7 9" id="KW-0472">Membrane</keyword>
<dbReference type="GO" id="GO:0005886">
    <property type="term" value="C:plasma membrane"/>
    <property type="evidence" value="ECO:0007669"/>
    <property type="project" value="UniProtKB-SubCell"/>
</dbReference>
<evidence type="ECO:0000256" key="7">
    <source>
        <dbReference type="ARBA" id="ARBA00023136"/>
    </source>
</evidence>
<keyword evidence="10" id="KW-0966">Cell projection</keyword>
<dbReference type="EMBL" id="PFFQ01000059">
    <property type="protein sequence ID" value="PIW14560.1"/>
    <property type="molecule type" value="Genomic_DNA"/>
</dbReference>
<dbReference type="Proteomes" id="UP000231019">
    <property type="component" value="Unassembled WGS sequence"/>
</dbReference>
<dbReference type="PRINTS" id="PR00952">
    <property type="entry name" value="TYPE3IMQPROT"/>
</dbReference>
<comment type="caution">
    <text evidence="10">The sequence shown here is derived from an EMBL/GenBank/DDBJ whole genome shotgun (WGS) entry which is preliminary data.</text>
</comment>
<evidence type="ECO:0000256" key="8">
    <source>
        <dbReference type="ARBA" id="ARBA00023143"/>
    </source>
</evidence>
<comment type="subcellular location">
    <subcellularLocation>
        <location evidence="1 9">Cell membrane</location>
        <topology evidence="1">Multi-pass membrane protein</topology>
    </subcellularLocation>
    <subcellularLocation>
        <location evidence="9">Bacterial flagellum basal body</location>
    </subcellularLocation>
</comment>
<comment type="similarity">
    <text evidence="2 9">Belongs to the FliQ/MopD/SpaQ family.</text>
</comment>
<dbReference type="GO" id="GO:0009425">
    <property type="term" value="C:bacterial-type flagellum basal body"/>
    <property type="evidence" value="ECO:0007669"/>
    <property type="project" value="UniProtKB-SubCell"/>
</dbReference>